<keyword evidence="2" id="KW-1185">Reference proteome</keyword>
<evidence type="ECO:0000313" key="1">
    <source>
        <dbReference type="EMBL" id="MBY5958730.1"/>
    </source>
</evidence>
<comment type="caution">
    <text evidence="1">The sequence shown here is derived from an EMBL/GenBank/DDBJ whole genome shotgun (WGS) entry which is preliminary data.</text>
</comment>
<dbReference type="Pfam" id="PF02566">
    <property type="entry name" value="OsmC"/>
    <property type="match status" value="1"/>
</dbReference>
<proteinExistence type="predicted"/>
<accession>A0A953HUK8</accession>
<evidence type="ECO:0000313" key="2">
    <source>
        <dbReference type="Proteomes" id="UP000753961"/>
    </source>
</evidence>
<dbReference type="AlphaFoldDB" id="A0A953HUK8"/>
<dbReference type="InterPro" id="IPR036102">
    <property type="entry name" value="OsmC/Ohrsf"/>
</dbReference>
<dbReference type="Gene3D" id="3.30.300.20">
    <property type="match status" value="1"/>
</dbReference>
<name>A0A953HUK8_9BACT</name>
<dbReference type="InterPro" id="IPR003718">
    <property type="entry name" value="OsmC/Ohr_fam"/>
</dbReference>
<dbReference type="PANTHER" id="PTHR34352">
    <property type="entry name" value="PROTEIN YHFA"/>
    <property type="match status" value="1"/>
</dbReference>
<dbReference type="RefSeq" id="WP_222580270.1">
    <property type="nucleotide sequence ID" value="NZ_JAHVHU010000010.1"/>
</dbReference>
<dbReference type="PANTHER" id="PTHR34352:SF1">
    <property type="entry name" value="PROTEIN YHFA"/>
    <property type="match status" value="1"/>
</dbReference>
<dbReference type="InterPro" id="IPR015946">
    <property type="entry name" value="KH_dom-like_a/b"/>
</dbReference>
<reference evidence="1" key="1">
    <citation type="submission" date="2021-06" db="EMBL/GenBank/DDBJ databases">
        <title>44 bacteria genomes isolated from Dapeng, Shenzhen.</title>
        <authorList>
            <person name="Zheng W."/>
            <person name="Yu S."/>
            <person name="Huang Y."/>
        </authorList>
    </citation>
    <scope>NUCLEOTIDE SEQUENCE</scope>
    <source>
        <strain evidence="1">DP5N28-2</strain>
    </source>
</reference>
<dbReference type="Proteomes" id="UP000753961">
    <property type="component" value="Unassembled WGS sequence"/>
</dbReference>
<dbReference type="SUPFAM" id="SSF82784">
    <property type="entry name" value="OsmC-like"/>
    <property type="match status" value="1"/>
</dbReference>
<protein>
    <submittedName>
        <fullName evidence="1">OsmC family protein</fullName>
    </submittedName>
</protein>
<sequence length="142" mass="15934">MEVTIERKSGQFHLESFNEDGLSVQTDASESIGGTNQGVRPMQMVLMAMGSCSAIDVISILQKQKQVLDDIKINIRAQREEGKVPSLFTHIDIHFKLFGDIEDKKAKRAVELSMDKYCSVAQILKKTADIGYTFEIINEKKP</sequence>
<gene>
    <name evidence="1" type="ORF">KUV50_11330</name>
</gene>
<organism evidence="1 2">
    <name type="scientific">Membranihabitans marinus</name>
    <dbReference type="NCBI Taxonomy" id="1227546"/>
    <lineage>
        <taxon>Bacteria</taxon>
        <taxon>Pseudomonadati</taxon>
        <taxon>Bacteroidota</taxon>
        <taxon>Saprospiria</taxon>
        <taxon>Saprospirales</taxon>
        <taxon>Saprospiraceae</taxon>
        <taxon>Membranihabitans</taxon>
    </lineage>
</organism>
<dbReference type="EMBL" id="JAHVHU010000010">
    <property type="protein sequence ID" value="MBY5958730.1"/>
    <property type="molecule type" value="Genomic_DNA"/>
</dbReference>